<gene>
    <name evidence="2" type="ORF">B0T45_16855</name>
</gene>
<keyword evidence="1" id="KW-1133">Transmembrane helix</keyword>
<dbReference type="EMBL" id="MUKV01000025">
    <property type="protein sequence ID" value="OQS35875.1"/>
    <property type="molecule type" value="Genomic_DNA"/>
</dbReference>
<evidence type="ECO:0000313" key="2">
    <source>
        <dbReference type="EMBL" id="OQS35875.1"/>
    </source>
</evidence>
<protein>
    <submittedName>
        <fullName evidence="2">Uncharacterized protein</fullName>
    </submittedName>
</protein>
<name>A0A1W0CM28_9NEIS</name>
<keyword evidence="1" id="KW-0472">Membrane</keyword>
<proteinExistence type="predicted"/>
<sequence length="63" mass="7631">MGLRARRSYLLLAFIAFIKILLGIRLKKVIKKMMVLLIDYWSKGQFAMRMLLWLRTYAQWVPR</sequence>
<dbReference type="Proteomes" id="UP000192721">
    <property type="component" value="Unassembled WGS sequence"/>
</dbReference>
<evidence type="ECO:0000256" key="1">
    <source>
        <dbReference type="SAM" id="Phobius"/>
    </source>
</evidence>
<dbReference type="AlphaFoldDB" id="A0A1W0CM28"/>
<reference evidence="2 3" key="1">
    <citation type="submission" date="2017-02" db="EMBL/GenBank/DDBJ databases">
        <title>Chromobacterium haemolyticum H5244.</title>
        <authorList>
            <person name="Gulvik C.A."/>
        </authorList>
    </citation>
    <scope>NUCLEOTIDE SEQUENCE [LARGE SCALE GENOMIC DNA]</scope>
    <source>
        <strain evidence="2 3">H5244</strain>
    </source>
</reference>
<comment type="caution">
    <text evidence="2">The sequence shown here is derived from an EMBL/GenBank/DDBJ whole genome shotgun (WGS) entry which is preliminary data.</text>
</comment>
<organism evidence="2 3">
    <name type="scientific">Chromobacterium haemolyticum</name>
    <dbReference type="NCBI Taxonomy" id="394935"/>
    <lineage>
        <taxon>Bacteria</taxon>
        <taxon>Pseudomonadati</taxon>
        <taxon>Pseudomonadota</taxon>
        <taxon>Betaproteobacteria</taxon>
        <taxon>Neisseriales</taxon>
        <taxon>Chromobacteriaceae</taxon>
        <taxon>Chromobacterium</taxon>
    </lineage>
</organism>
<keyword evidence="1" id="KW-0812">Transmembrane</keyword>
<feature type="transmembrane region" description="Helical" evidence="1">
    <location>
        <begin position="6"/>
        <end position="24"/>
    </location>
</feature>
<accession>A0A1W0CM28</accession>
<evidence type="ECO:0000313" key="3">
    <source>
        <dbReference type="Proteomes" id="UP000192721"/>
    </source>
</evidence>